<keyword evidence="2" id="KW-0812">Transmembrane</keyword>
<organism evidence="3 4">
    <name type="scientific">Lodderomyces beijingensis</name>
    <dbReference type="NCBI Taxonomy" id="1775926"/>
    <lineage>
        <taxon>Eukaryota</taxon>
        <taxon>Fungi</taxon>
        <taxon>Dikarya</taxon>
        <taxon>Ascomycota</taxon>
        <taxon>Saccharomycotina</taxon>
        <taxon>Pichiomycetes</taxon>
        <taxon>Debaryomycetaceae</taxon>
        <taxon>Candida/Lodderomyces clade</taxon>
        <taxon>Lodderomyces</taxon>
    </lineage>
</organism>
<evidence type="ECO:0000256" key="2">
    <source>
        <dbReference type="SAM" id="Phobius"/>
    </source>
</evidence>
<feature type="transmembrane region" description="Helical" evidence="2">
    <location>
        <begin position="121"/>
        <end position="141"/>
    </location>
</feature>
<feature type="transmembrane region" description="Helical" evidence="2">
    <location>
        <begin position="177"/>
        <end position="195"/>
    </location>
</feature>
<dbReference type="InterPro" id="IPR022127">
    <property type="entry name" value="STIMATE/YPL162C"/>
</dbReference>
<evidence type="ECO:0000313" key="4">
    <source>
        <dbReference type="Proteomes" id="UP001497383"/>
    </source>
</evidence>
<dbReference type="PANTHER" id="PTHR31735">
    <property type="entry name" value="VACUOLAR MEMBRANE PROTEIN YPL162C"/>
    <property type="match status" value="1"/>
</dbReference>
<keyword evidence="2" id="KW-0472">Membrane</keyword>
<feature type="compositionally biased region" description="Basic and acidic residues" evidence="1">
    <location>
        <begin position="282"/>
        <end position="297"/>
    </location>
</feature>
<protein>
    <recommendedName>
        <fullName evidence="5">Vacuolar membrane protein</fullName>
    </recommendedName>
</protein>
<dbReference type="Proteomes" id="UP001497383">
    <property type="component" value="Chromosome 5"/>
</dbReference>
<gene>
    <name evidence="3" type="ORF">LODBEIA_P44840</name>
</gene>
<evidence type="ECO:0000256" key="1">
    <source>
        <dbReference type="SAM" id="MobiDB-lite"/>
    </source>
</evidence>
<dbReference type="GeneID" id="92209680"/>
<feature type="transmembrane region" description="Helical" evidence="2">
    <location>
        <begin position="33"/>
        <end position="52"/>
    </location>
</feature>
<evidence type="ECO:0000313" key="3">
    <source>
        <dbReference type="EMBL" id="CAK9440384.1"/>
    </source>
</evidence>
<proteinExistence type="predicted"/>
<reference evidence="3 4" key="1">
    <citation type="submission" date="2024-03" db="EMBL/GenBank/DDBJ databases">
        <authorList>
            <person name="Brejova B."/>
        </authorList>
    </citation>
    <scope>NUCLEOTIDE SEQUENCE [LARGE SCALE GENOMIC DNA]</scope>
    <source>
        <strain evidence="3 4">CBS 14171</strain>
    </source>
</reference>
<accession>A0ABP0ZVC9</accession>
<keyword evidence="2" id="KW-1133">Transmembrane helix</keyword>
<name>A0ABP0ZVC9_9ASCO</name>
<feature type="region of interest" description="Disordered" evidence="1">
    <location>
        <begin position="282"/>
        <end position="308"/>
    </location>
</feature>
<keyword evidence="4" id="KW-1185">Reference proteome</keyword>
<evidence type="ECO:0008006" key="5">
    <source>
        <dbReference type="Google" id="ProtNLM"/>
    </source>
</evidence>
<dbReference type="PANTHER" id="PTHR31735:SF1">
    <property type="entry name" value="VACUOLAR MEMBRANE PROTEIN YPL162C"/>
    <property type="match status" value="1"/>
</dbReference>
<sequence length="308" mass="35145">MLSLLLQPISIAHAPHAKPGGDDDGKCELVGTFSLLTQACLGLLCVSCLIIKRFYEYPIRRTWSVWSFDVSKQLVGALGVHVFNVILSMLKTTSSQMMLAAAEDGGGGDADGSDSDDPCDWYFLNIVLDCTIGVYILYLVFRCVNHLLKRYFQVTQIDSGEYGNVNHPSFVAFYKQLAVYFSSLMITKFILYGLVEIFERQLLWITSRILLAWLDEFPEKFEIFMVIFVIPIIMNCLQLILIDNFIRGQMWVEGNKLLRFRFPQWDEETESVRQREIESVMREEEGIEAGKDDDEPRVTSTGYGAVHE</sequence>
<dbReference type="RefSeq" id="XP_066831422.1">
    <property type="nucleotide sequence ID" value="XM_066974710.1"/>
</dbReference>
<feature type="transmembrane region" description="Helical" evidence="2">
    <location>
        <begin position="223"/>
        <end position="242"/>
    </location>
</feature>
<dbReference type="EMBL" id="OZ022409">
    <property type="protein sequence ID" value="CAK9440384.1"/>
    <property type="molecule type" value="Genomic_DNA"/>
</dbReference>
<dbReference type="Pfam" id="PF12400">
    <property type="entry name" value="STIMATE"/>
    <property type="match status" value="1"/>
</dbReference>